<evidence type="ECO:0000313" key="2">
    <source>
        <dbReference type="Proteomes" id="UP001055811"/>
    </source>
</evidence>
<comment type="caution">
    <text evidence="1">The sequence shown here is derived from an EMBL/GenBank/DDBJ whole genome shotgun (WGS) entry which is preliminary data.</text>
</comment>
<sequence>MVLRYKEKRKNRNFEKTICYVGFCFYLVYGQSELVMNIWVTYDAKLEVDDANFKDLMKTEDANDTLSQLYATILKWNGFKSYEGSGSQSTIHKARSKPKDEPDEFVTDAMKF</sequence>
<reference evidence="2" key="1">
    <citation type="journal article" date="2022" name="Mol. Ecol. Resour.">
        <title>The genomes of chicory, endive, great burdock and yacon provide insights into Asteraceae palaeo-polyploidization history and plant inulin production.</title>
        <authorList>
            <person name="Fan W."/>
            <person name="Wang S."/>
            <person name="Wang H."/>
            <person name="Wang A."/>
            <person name="Jiang F."/>
            <person name="Liu H."/>
            <person name="Zhao H."/>
            <person name="Xu D."/>
            <person name="Zhang Y."/>
        </authorList>
    </citation>
    <scope>NUCLEOTIDE SEQUENCE [LARGE SCALE GENOMIC DNA]</scope>
    <source>
        <strain evidence="2">cv. Punajuju</strain>
    </source>
</reference>
<protein>
    <submittedName>
        <fullName evidence="1">Uncharacterized protein</fullName>
    </submittedName>
</protein>
<evidence type="ECO:0000313" key="1">
    <source>
        <dbReference type="EMBL" id="KAI3709593.1"/>
    </source>
</evidence>
<reference evidence="1 2" key="2">
    <citation type="journal article" date="2022" name="Mol. Ecol. Resour.">
        <title>The genomes of chicory, endive, great burdock and yacon provide insights into Asteraceae paleo-polyploidization history and plant inulin production.</title>
        <authorList>
            <person name="Fan W."/>
            <person name="Wang S."/>
            <person name="Wang H."/>
            <person name="Wang A."/>
            <person name="Jiang F."/>
            <person name="Liu H."/>
            <person name="Zhao H."/>
            <person name="Xu D."/>
            <person name="Zhang Y."/>
        </authorList>
    </citation>
    <scope>NUCLEOTIDE SEQUENCE [LARGE SCALE GENOMIC DNA]</scope>
    <source>
        <strain evidence="2">cv. Punajuju</strain>
        <tissue evidence="1">Leaves</tissue>
    </source>
</reference>
<organism evidence="1 2">
    <name type="scientific">Cichorium intybus</name>
    <name type="common">Chicory</name>
    <dbReference type="NCBI Taxonomy" id="13427"/>
    <lineage>
        <taxon>Eukaryota</taxon>
        <taxon>Viridiplantae</taxon>
        <taxon>Streptophyta</taxon>
        <taxon>Embryophyta</taxon>
        <taxon>Tracheophyta</taxon>
        <taxon>Spermatophyta</taxon>
        <taxon>Magnoliopsida</taxon>
        <taxon>eudicotyledons</taxon>
        <taxon>Gunneridae</taxon>
        <taxon>Pentapetalae</taxon>
        <taxon>asterids</taxon>
        <taxon>campanulids</taxon>
        <taxon>Asterales</taxon>
        <taxon>Asteraceae</taxon>
        <taxon>Cichorioideae</taxon>
        <taxon>Cichorieae</taxon>
        <taxon>Cichoriinae</taxon>
        <taxon>Cichorium</taxon>
    </lineage>
</organism>
<gene>
    <name evidence="1" type="ORF">L2E82_39359</name>
</gene>
<name>A0ACB9AJQ9_CICIN</name>
<accession>A0ACB9AJQ9</accession>
<proteinExistence type="predicted"/>
<dbReference type="Proteomes" id="UP001055811">
    <property type="component" value="Linkage Group LG07"/>
</dbReference>
<keyword evidence="2" id="KW-1185">Reference proteome</keyword>
<dbReference type="EMBL" id="CM042015">
    <property type="protein sequence ID" value="KAI3709593.1"/>
    <property type="molecule type" value="Genomic_DNA"/>
</dbReference>